<comment type="caution">
    <text evidence="1">The sequence shown here is derived from an EMBL/GenBank/DDBJ whole genome shotgun (WGS) entry which is preliminary data.</text>
</comment>
<organism evidence="1 2">
    <name type="scientific">Riccia sorocarpa</name>
    <dbReference type="NCBI Taxonomy" id="122646"/>
    <lineage>
        <taxon>Eukaryota</taxon>
        <taxon>Viridiplantae</taxon>
        <taxon>Streptophyta</taxon>
        <taxon>Embryophyta</taxon>
        <taxon>Marchantiophyta</taxon>
        <taxon>Marchantiopsida</taxon>
        <taxon>Marchantiidae</taxon>
        <taxon>Marchantiales</taxon>
        <taxon>Ricciaceae</taxon>
        <taxon>Riccia</taxon>
    </lineage>
</organism>
<dbReference type="AlphaFoldDB" id="A0ABD3GTZ9"/>
<name>A0ABD3GTZ9_9MARC</name>
<dbReference type="Proteomes" id="UP001633002">
    <property type="component" value="Unassembled WGS sequence"/>
</dbReference>
<proteinExistence type="predicted"/>
<gene>
    <name evidence="1" type="ORF">R1sor_000747</name>
</gene>
<evidence type="ECO:0000313" key="1">
    <source>
        <dbReference type="EMBL" id="KAL3682725.1"/>
    </source>
</evidence>
<keyword evidence="2" id="KW-1185">Reference proteome</keyword>
<reference evidence="1 2" key="1">
    <citation type="submission" date="2024-09" db="EMBL/GenBank/DDBJ databases">
        <title>Chromosome-scale assembly of Riccia sorocarpa.</title>
        <authorList>
            <person name="Paukszto L."/>
        </authorList>
    </citation>
    <scope>NUCLEOTIDE SEQUENCE [LARGE SCALE GENOMIC DNA]</scope>
    <source>
        <strain evidence="1">LP-2024</strain>
        <tissue evidence="1">Aerial parts of the thallus</tissue>
    </source>
</reference>
<dbReference type="EMBL" id="JBJQOH010000006">
    <property type="protein sequence ID" value="KAL3682725.1"/>
    <property type="molecule type" value="Genomic_DNA"/>
</dbReference>
<sequence>MVNVAVAARFFLLDRLEDDMFKRLAFFLAGRPHDVYTKTAVQGRDHLYLFINFKTFTSRKDLNGLNLTFTSASNETFSTENPKRWALEISDDVGNAKVDGREGLIELV</sequence>
<accession>A0ABD3GTZ9</accession>
<evidence type="ECO:0000313" key="2">
    <source>
        <dbReference type="Proteomes" id="UP001633002"/>
    </source>
</evidence>
<protein>
    <submittedName>
        <fullName evidence="1">Uncharacterized protein</fullName>
    </submittedName>
</protein>